<dbReference type="SUPFAM" id="SSF51445">
    <property type="entry name" value="(Trans)glycosidases"/>
    <property type="match status" value="1"/>
</dbReference>
<dbReference type="OrthoDB" id="9800955at2"/>
<dbReference type="SMR" id="Q97KU0"/>
<sequence length="370" mass="40934">MFKNLFSKAKISLLTFAFLGTSLSGAYSACAATVNPHDMTSQQIVNDMKVGWNLGNTLDASPDETGWGNPKTTKAMIDKIKEAGFNTVRIPVSWSSHIGAGPSYTIDQAWLNRVQEVVNYVIQDHMYAILNTHHDTSWIIPTYNKEAASTDELTKVWGQIANRFKDYDSHLIFETLNEPRIVGSPEEWNGGTAESRDVINKFNLTAVNTIRSTGSNNSSRFIMVPTYAASTATAAMNDLVIPNNDKRVIVSLHMYAPYSFAMDPKGTSHWGGEADKDALDGQLNAIYNKFVKNGQPVVIGEFGSINKNNESSRASLAKFYVSDARKKGITTVWWDNGKSAVGDDNYGILDRNNLTWVFPKLVRTIVNSAR</sequence>
<keyword evidence="8" id="KW-0732">Signal</keyword>
<evidence type="ECO:0000256" key="6">
    <source>
        <dbReference type="ARBA" id="ARBA00023326"/>
    </source>
</evidence>
<dbReference type="PDB" id="6PZ7">
    <property type="method" value="X-ray"/>
    <property type="resolution" value="1.25 A"/>
    <property type="chains" value="A=34-367"/>
</dbReference>
<accession>Q97KU0</accession>
<dbReference type="GO" id="GO:0009986">
    <property type="term" value="C:cell surface"/>
    <property type="evidence" value="ECO:0007669"/>
    <property type="project" value="TreeGrafter"/>
</dbReference>
<dbReference type="InterPro" id="IPR050386">
    <property type="entry name" value="Glycosyl_hydrolase_5"/>
</dbReference>
<dbReference type="GeneID" id="44997336"/>
<comment type="similarity">
    <text evidence="1 7">Belongs to the glycosyl hydrolase 5 (cellulase A) family.</text>
</comment>
<keyword evidence="2 7" id="KW-0378">Hydrolase</keyword>
<evidence type="ECO:0000256" key="8">
    <source>
        <dbReference type="SAM" id="SignalP"/>
    </source>
</evidence>
<evidence type="ECO:0000256" key="2">
    <source>
        <dbReference type="ARBA" id="ARBA00022801"/>
    </source>
</evidence>
<name>Q97KU0_CLOAB</name>
<keyword evidence="11" id="KW-1185">Reference proteome</keyword>
<feature type="domain" description="Glycoside hydrolase family 5" evidence="9">
    <location>
        <begin position="64"/>
        <end position="338"/>
    </location>
</feature>
<evidence type="ECO:0000256" key="7">
    <source>
        <dbReference type="RuleBase" id="RU361153"/>
    </source>
</evidence>
<keyword evidence="4" id="KW-0119">Carbohydrate metabolism</keyword>
<dbReference type="PATRIC" id="fig|272562.8.peg.1031"/>
<dbReference type="Proteomes" id="UP000000814">
    <property type="component" value="Chromosome"/>
</dbReference>
<dbReference type="EMBL" id="AE001437">
    <property type="protein sequence ID" value="AAK78802.1"/>
    <property type="molecule type" value="Genomic_DNA"/>
</dbReference>
<evidence type="ECO:0000256" key="1">
    <source>
        <dbReference type="ARBA" id="ARBA00005641"/>
    </source>
</evidence>
<reference evidence="12" key="2">
    <citation type="journal article" date="2020" name="J. Biol. Chem.">
        <title>A structural and kinetic survey of GH5_4 endoglucanases reveals determinants of broad substrate specificity and opportunities for biomass hydrolysis.</title>
        <authorList>
            <person name="Glasgow E.M."/>
            <person name="Kemna E.I."/>
            <person name="Bingman C.A."/>
            <person name="Ing N."/>
            <person name="Deng K."/>
            <person name="Bianchetti C.M."/>
            <person name="Takasuka T.E."/>
            <person name="Northen T.R."/>
            <person name="Fox B.G."/>
        </authorList>
    </citation>
    <scope>X-RAY CRYSTALLOGRAPHY (1.25 ANGSTROMS) OF 34-367</scope>
</reference>
<evidence type="ECO:0000256" key="4">
    <source>
        <dbReference type="ARBA" id="ARBA00023277"/>
    </source>
</evidence>
<dbReference type="GO" id="GO:0030245">
    <property type="term" value="P:cellulose catabolic process"/>
    <property type="evidence" value="ECO:0007669"/>
    <property type="project" value="UniProtKB-KW"/>
</dbReference>
<dbReference type="PROSITE" id="PS00659">
    <property type="entry name" value="GLYCOSYL_HYDROL_F5"/>
    <property type="match status" value="1"/>
</dbReference>
<dbReference type="Pfam" id="PF00150">
    <property type="entry name" value="Cellulase"/>
    <property type="match status" value="1"/>
</dbReference>
<evidence type="ECO:0000313" key="10">
    <source>
        <dbReference type="EMBL" id="AAK78802.1"/>
    </source>
</evidence>
<dbReference type="Gene3D" id="3.20.20.80">
    <property type="entry name" value="Glycosidases"/>
    <property type="match status" value="1"/>
</dbReference>
<dbReference type="PIR" id="G97001">
    <property type="entry name" value="G97001"/>
</dbReference>
<dbReference type="AlphaFoldDB" id="Q97KU0"/>
<evidence type="ECO:0000256" key="3">
    <source>
        <dbReference type="ARBA" id="ARBA00023001"/>
    </source>
</evidence>
<dbReference type="GO" id="GO:0005576">
    <property type="term" value="C:extracellular region"/>
    <property type="evidence" value="ECO:0007669"/>
    <property type="project" value="TreeGrafter"/>
</dbReference>
<evidence type="ECO:0000259" key="9">
    <source>
        <dbReference type="Pfam" id="PF00150"/>
    </source>
</evidence>
<dbReference type="PANTHER" id="PTHR31297:SF41">
    <property type="entry name" value="ENDOGLUCANASE, PUTATIVE (AFU_ORTHOLOGUE AFUA_5G01830)-RELATED"/>
    <property type="match status" value="1"/>
</dbReference>
<feature type="chain" id="PRO_5004324508" evidence="8">
    <location>
        <begin position="32"/>
        <end position="370"/>
    </location>
</feature>
<keyword evidence="6" id="KW-0624">Polysaccharide degradation</keyword>
<dbReference type="PANTHER" id="PTHR31297">
    <property type="entry name" value="GLUCAN ENDO-1,6-BETA-GLUCOSIDASE B"/>
    <property type="match status" value="1"/>
</dbReference>
<proteinExistence type="evidence at protein level"/>
<protein>
    <submittedName>
        <fullName evidence="10">Endoglucanase family 5</fullName>
    </submittedName>
</protein>
<evidence type="ECO:0000313" key="11">
    <source>
        <dbReference type="Proteomes" id="UP000000814"/>
    </source>
</evidence>
<dbReference type="InterPro" id="IPR001547">
    <property type="entry name" value="Glyco_hydro_5"/>
</dbReference>
<organism evidence="10 11">
    <name type="scientific">Clostridium acetobutylicum (strain ATCC 824 / DSM 792 / JCM 1419 / IAM 19013 / LMG 5710 / NBRC 13948 / NRRL B-527 / VKM B-1787 / 2291 / W)</name>
    <dbReference type="NCBI Taxonomy" id="272562"/>
    <lineage>
        <taxon>Bacteria</taxon>
        <taxon>Bacillati</taxon>
        <taxon>Bacillota</taxon>
        <taxon>Clostridia</taxon>
        <taxon>Eubacteriales</taxon>
        <taxon>Clostridiaceae</taxon>
        <taxon>Clostridium</taxon>
    </lineage>
</organism>
<dbReference type="KEGG" id="cac:CA_C0826"/>
<dbReference type="InterPro" id="IPR017853">
    <property type="entry name" value="GH"/>
</dbReference>
<dbReference type="STRING" id="272562.CA_C0826"/>
<dbReference type="HOGENOM" id="CLU_018668_2_1_9"/>
<feature type="signal peptide" evidence="8">
    <location>
        <begin position="1"/>
        <end position="31"/>
    </location>
</feature>
<reference evidence="10 11" key="1">
    <citation type="journal article" date="2001" name="J. Bacteriol.">
        <title>Genome sequence and comparative analysis of the solvent-producing bacterium Clostridium acetobutylicum.</title>
        <authorList>
            <person name="Nolling J."/>
            <person name="Breton G."/>
            <person name="Omelchenko M.V."/>
            <person name="Makarova K.S."/>
            <person name="Zeng Q."/>
            <person name="Gibson R."/>
            <person name="Lee H.M."/>
            <person name="Dubois J."/>
            <person name="Qiu D."/>
            <person name="Hitti J."/>
            <person name="Wolf Y.I."/>
            <person name="Tatusov R.L."/>
            <person name="Sabathe F."/>
            <person name="Doucette-Stamm L."/>
            <person name="Soucaille P."/>
            <person name="Daly M.J."/>
            <person name="Bennett G.N."/>
            <person name="Koonin E.V."/>
            <person name="Smith D.R."/>
        </authorList>
    </citation>
    <scope>NUCLEOTIDE SEQUENCE [LARGE SCALE GENOMIC DNA]</scope>
    <source>
        <strain evidence="11">ATCC 824 / DSM 792 / JCM 1419 / LMG 5710 / VKM B-1787</strain>
    </source>
</reference>
<dbReference type="InterPro" id="IPR018087">
    <property type="entry name" value="Glyco_hydro_5_CS"/>
</dbReference>
<gene>
    <name evidence="10" type="ordered locus">CA_C0826</name>
</gene>
<keyword evidence="12" id="KW-0002">3D-structure</keyword>
<dbReference type="RefSeq" id="WP_010964144.1">
    <property type="nucleotide sequence ID" value="NC_003030.1"/>
</dbReference>
<evidence type="ECO:0000256" key="5">
    <source>
        <dbReference type="ARBA" id="ARBA00023295"/>
    </source>
</evidence>
<keyword evidence="3" id="KW-0136">Cellulose degradation</keyword>
<keyword evidence="5 7" id="KW-0326">Glycosidase</keyword>
<dbReference type="CAZy" id="GH5">
    <property type="family name" value="Glycoside Hydrolase Family 5"/>
</dbReference>
<evidence type="ECO:0007829" key="12">
    <source>
        <dbReference type="PDB" id="6PZ7"/>
    </source>
</evidence>
<dbReference type="GO" id="GO:0008422">
    <property type="term" value="F:beta-glucosidase activity"/>
    <property type="evidence" value="ECO:0007669"/>
    <property type="project" value="TreeGrafter"/>
</dbReference>
<dbReference type="eggNOG" id="COG2730">
    <property type="taxonomic scope" value="Bacteria"/>
</dbReference>